<comment type="subunit">
    <text evidence="3">Homodimer.</text>
</comment>
<dbReference type="InterPro" id="IPR004843">
    <property type="entry name" value="Calcineurin-like_PHP"/>
</dbReference>
<dbReference type="InParanoid" id="A0A2V0NRP9"/>
<comment type="similarity">
    <text evidence="2 7">Belongs to the metallophosphoesterase superfamily. Purple acid phosphatase family.</text>
</comment>
<protein>
    <recommendedName>
        <fullName evidence="7">Purple acid phosphatase</fullName>
        <ecNumber evidence="7">3.1.3.2</ecNumber>
    </recommendedName>
</protein>
<evidence type="ECO:0000256" key="4">
    <source>
        <dbReference type="ARBA" id="ARBA00022525"/>
    </source>
</evidence>
<evidence type="ECO:0000256" key="3">
    <source>
        <dbReference type="ARBA" id="ARBA00011738"/>
    </source>
</evidence>
<proteinExistence type="inferred from homology"/>
<keyword evidence="4" id="KW-0964">Secreted</keyword>
<dbReference type="GO" id="GO:0003993">
    <property type="term" value="F:acid phosphatase activity"/>
    <property type="evidence" value="ECO:0007669"/>
    <property type="project" value="UniProtKB-EC"/>
</dbReference>
<feature type="domain" description="Purple acid phosphatase C-terminal" evidence="9">
    <location>
        <begin position="618"/>
        <end position="675"/>
    </location>
</feature>
<organism evidence="11 12">
    <name type="scientific">Raphidocelis subcapitata</name>
    <dbReference type="NCBI Taxonomy" id="307507"/>
    <lineage>
        <taxon>Eukaryota</taxon>
        <taxon>Viridiplantae</taxon>
        <taxon>Chlorophyta</taxon>
        <taxon>core chlorophytes</taxon>
        <taxon>Chlorophyceae</taxon>
        <taxon>CS clade</taxon>
        <taxon>Sphaeropleales</taxon>
        <taxon>Selenastraceae</taxon>
        <taxon>Raphidocelis</taxon>
    </lineage>
</organism>
<dbReference type="InterPro" id="IPR015914">
    <property type="entry name" value="PAPs_N"/>
</dbReference>
<comment type="catalytic activity">
    <reaction evidence="7">
        <text>a phosphate monoester + H2O = an alcohol + phosphate</text>
        <dbReference type="Rhea" id="RHEA:15017"/>
        <dbReference type="ChEBI" id="CHEBI:15377"/>
        <dbReference type="ChEBI" id="CHEBI:30879"/>
        <dbReference type="ChEBI" id="CHEBI:43474"/>
        <dbReference type="ChEBI" id="CHEBI:67140"/>
        <dbReference type="EC" id="3.1.3.2"/>
    </reaction>
</comment>
<feature type="domain" description="Purple acid phosphatase N-terminal" evidence="10">
    <location>
        <begin position="222"/>
        <end position="315"/>
    </location>
</feature>
<dbReference type="Pfam" id="PF14008">
    <property type="entry name" value="Metallophos_C"/>
    <property type="match status" value="1"/>
</dbReference>
<evidence type="ECO:0000313" key="12">
    <source>
        <dbReference type="Proteomes" id="UP000247498"/>
    </source>
</evidence>
<evidence type="ECO:0000256" key="2">
    <source>
        <dbReference type="ARBA" id="ARBA00008723"/>
    </source>
</evidence>
<reference evidence="11 12" key="1">
    <citation type="journal article" date="2018" name="Sci. Rep.">
        <title>Raphidocelis subcapitata (=Pseudokirchneriella subcapitata) provides an insight into genome evolution and environmental adaptations in the Sphaeropleales.</title>
        <authorList>
            <person name="Suzuki S."/>
            <person name="Yamaguchi H."/>
            <person name="Nakajima N."/>
            <person name="Kawachi M."/>
        </authorList>
    </citation>
    <scope>NUCLEOTIDE SEQUENCE [LARGE SCALE GENOMIC DNA]</scope>
    <source>
        <strain evidence="11 12">NIES-35</strain>
    </source>
</reference>
<dbReference type="Gene3D" id="2.60.40.380">
    <property type="entry name" value="Purple acid phosphatase-like, N-terminal"/>
    <property type="match status" value="1"/>
</dbReference>
<evidence type="ECO:0000256" key="7">
    <source>
        <dbReference type="RuleBase" id="RU361203"/>
    </source>
</evidence>
<evidence type="ECO:0000313" key="11">
    <source>
        <dbReference type="EMBL" id="GBF90301.1"/>
    </source>
</evidence>
<gene>
    <name evidence="11" type="ORF">Rsub_02407</name>
</gene>
<evidence type="ECO:0000259" key="8">
    <source>
        <dbReference type="Pfam" id="PF00149"/>
    </source>
</evidence>
<dbReference type="Pfam" id="PF00149">
    <property type="entry name" value="Metallophos"/>
    <property type="match status" value="1"/>
</dbReference>
<dbReference type="Gene3D" id="3.60.21.10">
    <property type="match status" value="1"/>
</dbReference>
<dbReference type="InterPro" id="IPR025733">
    <property type="entry name" value="PAPs_C"/>
</dbReference>
<dbReference type="EC" id="3.1.3.2" evidence="7"/>
<dbReference type="PANTHER" id="PTHR45778">
    <property type="entry name" value="PURPLE ACID PHOSPHATASE-RELATED"/>
    <property type="match status" value="1"/>
</dbReference>
<evidence type="ECO:0000256" key="1">
    <source>
        <dbReference type="ARBA" id="ARBA00004613"/>
    </source>
</evidence>
<feature type="chain" id="PRO_5015799975" description="Purple acid phosphatase" evidence="7">
    <location>
        <begin position="21"/>
        <end position="810"/>
    </location>
</feature>
<comment type="subcellular location">
    <subcellularLocation>
        <location evidence="1">Secreted</location>
    </subcellularLocation>
</comment>
<dbReference type="InterPro" id="IPR029052">
    <property type="entry name" value="Metallo-depent_PP-like"/>
</dbReference>
<accession>A0A2V0NRP9</accession>
<dbReference type="SUPFAM" id="SSF49363">
    <property type="entry name" value="Purple acid phosphatase, N-terminal domain"/>
    <property type="match status" value="1"/>
</dbReference>
<dbReference type="Pfam" id="PF16656">
    <property type="entry name" value="Pur_ac_phosph_N"/>
    <property type="match status" value="1"/>
</dbReference>
<dbReference type="STRING" id="307507.A0A2V0NRP9"/>
<evidence type="ECO:0000256" key="5">
    <source>
        <dbReference type="ARBA" id="ARBA00022729"/>
    </source>
</evidence>
<keyword evidence="7" id="KW-0378">Hydrolase</keyword>
<evidence type="ECO:0000259" key="9">
    <source>
        <dbReference type="Pfam" id="PF14008"/>
    </source>
</evidence>
<dbReference type="CDD" id="cd00839">
    <property type="entry name" value="MPP_PAPs"/>
    <property type="match status" value="1"/>
</dbReference>
<dbReference type="GO" id="GO:0005576">
    <property type="term" value="C:extracellular region"/>
    <property type="evidence" value="ECO:0007669"/>
    <property type="project" value="UniProtKB-SubCell"/>
</dbReference>
<keyword evidence="5 7" id="KW-0732">Signal</keyword>
<dbReference type="AlphaFoldDB" id="A0A2V0NRP9"/>
<dbReference type="GO" id="GO:0046872">
    <property type="term" value="F:metal ion binding"/>
    <property type="evidence" value="ECO:0007669"/>
    <property type="project" value="InterPro"/>
</dbReference>
<dbReference type="EMBL" id="BDRX01000016">
    <property type="protein sequence ID" value="GBF90301.1"/>
    <property type="molecule type" value="Genomic_DNA"/>
</dbReference>
<keyword evidence="6" id="KW-0325">Glycoprotein</keyword>
<dbReference type="SUPFAM" id="SSF56300">
    <property type="entry name" value="Metallo-dependent phosphatases"/>
    <property type="match status" value="1"/>
</dbReference>
<comment type="caution">
    <text evidence="11">The sequence shown here is derived from an EMBL/GenBank/DDBJ whole genome shotgun (WGS) entry which is preliminary data.</text>
</comment>
<evidence type="ECO:0000259" key="10">
    <source>
        <dbReference type="Pfam" id="PF16656"/>
    </source>
</evidence>
<dbReference type="InterPro" id="IPR041792">
    <property type="entry name" value="MPP_PAP"/>
</dbReference>
<sequence length="810" mass="88524">MPQLLLAAALLLATAAVASAGSSVPPDGVLAPGEYKIERGVFYRHIKSIDPATASLLSGEWVTGKQISRAERRARRRGLLPPAGAGDAAGFNSSLARQALAVDSVKLVVTPATDASDPMGAWYTVSWSGRTHHQRTDRVLFYPAESAPRKAIDIDPAKQHPQKWFFPFQMAPDTYKEGRGSLRVWLAQKNIGQAVIEPKPAAATIPHNIKLVYDIGKDGRPTVKVVWQTAQQVRDAALRWRAAGGKGADNAASAKPSRTYAHSSFVWGPADKEGFVAPGRIYNASFSGLKPDTVYFYSVGSPSAAQWSAEASFRTPPHPTDASAETRFILTADAGQYSPDFTYVPFGPSFATTINFKVEANTPGTNMYTSVQAYGMAAGAGPGNQPATKYVYDAITAQMAKKEYHAFICNGDISYAQGEMLLWDYYGAQVGPIVSRAPAIWSMGNHEATPWSVSDYKDSAYTGGAYTYGHGSLRPDSGGEVGRAYRKLLQPPQPSGKEYDWYSIDVGSVHFIQLNSEQKYTPGSAQYMWLEKDLDAANANRKNVPWIVVGMHRQFYVDTWDSGEQDNALAYVQALEQLLATYQVDTVWVGHVHSYQRSCLGGILKGQCQPLNDGVASGPVHVMAGNAGFQSPLALRPTPLPIFDVVSFEYGFTEVIATRTAMTFKAYSISGAVIDTFTLNKPATWVPSPEAARAAYDRVQPPQAAPSGTWKASGIYTKFWNNAYELCNYGIAKATECKPESRFWKLLNAPPGSLEKDPTGKPVIWDIEQVWVATYPVLEQWKDAYSWNKPTGIDEWWGMVKPGGRMYYGP</sequence>
<dbReference type="InterPro" id="IPR008963">
    <property type="entry name" value="Purple_acid_Pase-like_N"/>
</dbReference>
<feature type="domain" description="Calcineurin-like phosphoesterase" evidence="8">
    <location>
        <begin position="381"/>
        <end position="595"/>
    </location>
</feature>
<feature type="signal peptide" evidence="7">
    <location>
        <begin position="1"/>
        <end position="20"/>
    </location>
</feature>
<dbReference type="Proteomes" id="UP000247498">
    <property type="component" value="Unassembled WGS sequence"/>
</dbReference>
<dbReference type="OrthoDB" id="407721at2759"/>
<name>A0A2V0NRP9_9CHLO</name>
<keyword evidence="12" id="KW-1185">Reference proteome</keyword>
<evidence type="ECO:0000256" key="6">
    <source>
        <dbReference type="ARBA" id="ARBA00023180"/>
    </source>
</evidence>